<accession>A0A0R2CN06</accession>
<gene>
    <name evidence="3" type="ORF">FC80_GL000030</name>
</gene>
<dbReference type="Proteomes" id="UP000051131">
    <property type="component" value="Unassembled WGS sequence"/>
</dbReference>
<keyword evidence="1" id="KW-1133">Transmembrane helix</keyword>
<evidence type="ECO:0000256" key="1">
    <source>
        <dbReference type="SAM" id="Phobius"/>
    </source>
</evidence>
<proteinExistence type="predicted"/>
<keyword evidence="1" id="KW-0812">Transmembrane</keyword>
<dbReference type="AlphaFoldDB" id="A0A0R2CN06"/>
<dbReference type="STRING" id="1423729.FC80_GL000030"/>
<feature type="transmembrane region" description="Helical" evidence="1">
    <location>
        <begin position="40"/>
        <end position="67"/>
    </location>
</feature>
<name>A0A0R2CN06_9LACO</name>
<sequence>MDGKLMNQFKKKYYFKSVSVIQILGLLIAIMALIGIDKVLVSNILFMIGLGTICLAVVDILLGAHLLAGWFRHKKKGETDDEYEQSKIKIREVGRMKNQPVRFSRFGRSMLIIGASYIILAIVITL</sequence>
<keyword evidence="4" id="KW-1185">Reference proteome</keyword>
<protein>
    <recommendedName>
        <fullName evidence="2">DUF3899 domain-containing protein</fullName>
    </recommendedName>
</protein>
<dbReference type="Pfam" id="PF13038">
    <property type="entry name" value="DUF3899"/>
    <property type="match status" value="1"/>
</dbReference>
<dbReference type="InterPro" id="IPR025007">
    <property type="entry name" value="DUF3899"/>
</dbReference>
<reference evidence="3 4" key="1">
    <citation type="journal article" date="2015" name="Genome Announc.">
        <title>Expanding the biotechnology potential of lactobacilli through comparative genomics of 213 strains and associated genera.</title>
        <authorList>
            <person name="Sun Z."/>
            <person name="Harris H.M."/>
            <person name="McCann A."/>
            <person name="Guo C."/>
            <person name="Argimon S."/>
            <person name="Zhang W."/>
            <person name="Yang X."/>
            <person name="Jeffery I.B."/>
            <person name="Cooney J.C."/>
            <person name="Kagawa T.F."/>
            <person name="Liu W."/>
            <person name="Song Y."/>
            <person name="Salvetti E."/>
            <person name="Wrobel A."/>
            <person name="Rasinkangas P."/>
            <person name="Parkhill J."/>
            <person name="Rea M.C."/>
            <person name="O'Sullivan O."/>
            <person name="Ritari J."/>
            <person name="Douillard F.P."/>
            <person name="Paul Ross R."/>
            <person name="Yang R."/>
            <person name="Briner A.E."/>
            <person name="Felis G.E."/>
            <person name="de Vos W.M."/>
            <person name="Barrangou R."/>
            <person name="Klaenhammer T.R."/>
            <person name="Caufield P.W."/>
            <person name="Cui Y."/>
            <person name="Zhang H."/>
            <person name="O'Toole P.W."/>
        </authorList>
    </citation>
    <scope>NUCLEOTIDE SEQUENCE [LARGE SCALE GENOMIC DNA]</scope>
    <source>
        <strain evidence="3 4">DSM 21116</strain>
    </source>
</reference>
<evidence type="ECO:0000313" key="3">
    <source>
        <dbReference type="EMBL" id="KRM92942.1"/>
    </source>
</evidence>
<evidence type="ECO:0000313" key="4">
    <source>
        <dbReference type="Proteomes" id="UP000051131"/>
    </source>
</evidence>
<evidence type="ECO:0000259" key="2">
    <source>
        <dbReference type="Pfam" id="PF13038"/>
    </source>
</evidence>
<feature type="transmembrane region" description="Helical" evidence="1">
    <location>
        <begin position="13"/>
        <end position="34"/>
    </location>
</feature>
<feature type="transmembrane region" description="Helical" evidence="1">
    <location>
        <begin position="106"/>
        <end position="124"/>
    </location>
</feature>
<organism evidence="3 4">
    <name type="scientific">Liquorilactobacillus cacaonum DSM 21116</name>
    <dbReference type="NCBI Taxonomy" id="1423729"/>
    <lineage>
        <taxon>Bacteria</taxon>
        <taxon>Bacillati</taxon>
        <taxon>Bacillota</taxon>
        <taxon>Bacilli</taxon>
        <taxon>Lactobacillales</taxon>
        <taxon>Lactobacillaceae</taxon>
        <taxon>Liquorilactobacillus</taxon>
    </lineage>
</organism>
<comment type="caution">
    <text evidence="3">The sequence shown here is derived from an EMBL/GenBank/DDBJ whole genome shotgun (WGS) entry which is preliminary data.</text>
</comment>
<dbReference type="EMBL" id="AYZE01000001">
    <property type="protein sequence ID" value="KRM92942.1"/>
    <property type="molecule type" value="Genomic_DNA"/>
</dbReference>
<keyword evidence="1" id="KW-0472">Membrane</keyword>
<feature type="domain" description="DUF3899" evidence="2">
    <location>
        <begin position="42"/>
        <end position="126"/>
    </location>
</feature>
<dbReference type="PATRIC" id="fig|1423729.3.peg.30"/>